<dbReference type="Pfam" id="PF16165">
    <property type="entry name" value="Ferlin_C"/>
    <property type="match status" value="1"/>
</dbReference>
<feature type="domain" description="C2" evidence="21">
    <location>
        <begin position="850"/>
        <end position="970"/>
    </location>
</feature>
<comment type="subunit">
    <text evidence="18">Component of the gamma-tubulin ring complex (gTuRC) consisting of TUBGCP2, TUBGCP3, TUBGCP4, TUBGCP5 and TUBGCP6 and gamma-tubulin TUBG1 or TUBG2. TUBGCP2, TUBGCP3, TUBGCP4, TUBGCP5 and TUBGCP6 assemble in a 5:5:2:1:1 stoichiometry; each is associated with a gamma-tubulin, thereby arranging 14 gamma-tubulins in a helical manner. Gamma-tubulin at the first position is blocked by TUBGCP3 at the last position, allowing 13 protafilaments to grow into a microtubule. The gTuRC (via TUBGCP3 and TUBGCP6) interacts with ACTB and MZT1; the interactions form a luminal bridge that stabilizes the initial structure during complex assembly. The gTuRC (via TUBGCP2) interacts with MZT2A/MZT2B and CDK5RAP2 (via CM1 motif); the interactions play a role in gTuRC activation. Interacts with ATF5; the ATF5:PCNT:polyglutamylated tubulin (PGT) tripartite unites the mother centriole and the pericentriolar material (PCM) in the centrosome.</text>
</comment>
<dbReference type="SMART" id="SM00694">
    <property type="entry name" value="DysFC"/>
    <property type="match status" value="2"/>
</dbReference>
<evidence type="ECO:0000256" key="3">
    <source>
        <dbReference type="ARBA" id="ARBA00004483"/>
    </source>
</evidence>
<feature type="region of interest" description="Disordered" evidence="19">
    <location>
        <begin position="105"/>
        <end position="129"/>
    </location>
</feature>
<comment type="function">
    <text evidence="17">Component of the gamma-tubulin ring complex (gTuRC) which mediates microtubule nucleation. The gTuRC regulates the minus-end nucleation of alpha-beta tubulin heterodimers that grow into microtubule protafilaments, a critical step in centrosome duplication and spindle formation. Plays a role in neuronal migration.</text>
</comment>
<dbReference type="Pfam" id="PF04130">
    <property type="entry name" value="GCP_C_terminal"/>
    <property type="match status" value="1"/>
</dbReference>
<dbReference type="GO" id="GO:0030659">
    <property type="term" value="C:cytoplasmic vesicle membrane"/>
    <property type="evidence" value="ECO:0007669"/>
    <property type="project" value="UniProtKB-SubCell"/>
</dbReference>
<dbReference type="Pfam" id="PF08150">
    <property type="entry name" value="FerB"/>
    <property type="match status" value="1"/>
</dbReference>
<comment type="subcellular location">
    <subcellularLocation>
        <location evidence="2">Cell membrane</location>
        <topology evidence="2">Single-pass type II membrane protein</topology>
    </subcellularLocation>
    <subcellularLocation>
        <location evidence="1">Cytoplasm</location>
        <location evidence="1">Cytoskeleton</location>
        <location evidence="1">Microtubule organizing center</location>
        <location evidence="1">Centrosome</location>
    </subcellularLocation>
    <subcellularLocation>
        <location evidence="3">Cytoplasmic vesicle membrane</location>
        <topology evidence="3">Single-pass type II membrane protein</topology>
    </subcellularLocation>
</comment>
<feature type="domain" description="C2" evidence="21">
    <location>
        <begin position="1857"/>
        <end position="1985"/>
    </location>
</feature>
<feature type="domain" description="C2" evidence="21">
    <location>
        <begin position="1108"/>
        <end position="1244"/>
    </location>
</feature>
<keyword evidence="11" id="KW-0735">Signal-anchor</keyword>
<dbReference type="InterPro" id="IPR040457">
    <property type="entry name" value="GCP_C"/>
</dbReference>
<evidence type="ECO:0000256" key="5">
    <source>
        <dbReference type="ARBA" id="ARBA00010337"/>
    </source>
</evidence>
<keyword evidence="23" id="KW-1185">Reference proteome</keyword>
<evidence type="ECO:0000256" key="2">
    <source>
        <dbReference type="ARBA" id="ARBA00004401"/>
    </source>
</evidence>
<evidence type="ECO:0000256" key="12">
    <source>
        <dbReference type="ARBA" id="ARBA00022989"/>
    </source>
</evidence>
<dbReference type="CDD" id="cd04017">
    <property type="entry name" value="C2D_Ferlin"/>
    <property type="match status" value="1"/>
</dbReference>
<evidence type="ECO:0000256" key="17">
    <source>
        <dbReference type="ARBA" id="ARBA00093403"/>
    </source>
</evidence>
<evidence type="ECO:0000256" key="7">
    <source>
        <dbReference type="ARBA" id="ARBA00022553"/>
    </source>
</evidence>
<keyword evidence="6" id="KW-0963">Cytoplasm</keyword>
<dbReference type="InterPro" id="IPR037721">
    <property type="entry name" value="Ferlin"/>
</dbReference>
<dbReference type="SMART" id="SM00693">
    <property type="entry name" value="DysFN"/>
    <property type="match status" value="2"/>
</dbReference>
<dbReference type="SUPFAM" id="SSF49562">
    <property type="entry name" value="C2 domain (Calcium/lipid-binding domain, CaLB)"/>
    <property type="match status" value="6"/>
</dbReference>
<dbReference type="GO" id="GO:0007009">
    <property type="term" value="P:plasma membrane organization"/>
    <property type="evidence" value="ECO:0007669"/>
    <property type="project" value="TreeGrafter"/>
</dbReference>
<dbReference type="OrthoDB" id="270970at2759"/>
<dbReference type="GO" id="GO:0005886">
    <property type="term" value="C:plasma membrane"/>
    <property type="evidence" value="ECO:0007669"/>
    <property type="project" value="UniProtKB-SubCell"/>
</dbReference>
<dbReference type="InterPro" id="IPR041470">
    <property type="entry name" value="GCP_N"/>
</dbReference>
<dbReference type="InterPro" id="IPR000008">
    <property type="entry name" value="C2_dom"/>
</dbReference>
<feature type="domain" description="C2" evidence="21">
    <location>
        <begin position="2321"/>
        <end position="2468"/>
    </location>
</feature>
<feature type="region of interest" description="Disordered" evidence="19">
    <location>
        <begin position="996"/>
        <end position="1028"/>
    </location>
</feature>
<dbReference type="Gene3D" id="1.20.120.1900">
    <property type="entry name" value="Gamma-tubulin complex, C-terminal domain"/>
    <property type="match status" value="1"/>
</dbReference>
<dbReference type="Pfam" id="PF17681">
    <property type="entry name" value="GCP_N_terminal"/>
    <property type="match status" value="1"/>
</dbReference>
<dbReference type="CDD" id="cd08374">
    <property type="entry name" value="C2F_Ferlin"/>
    <property type="match status" value="1"/>
</dbReference>
<keyword evidence="14" id="KW-0206">Cytoskeleton</keyword>
<dbReference type="InterPro" id="IPR037722">
    <property type="entry name" value="C2C_Ferlin"/>
</dbReference>
<evidence type="ECO:0000256" key="1">
    <source>
        <dbReference type="ARBA" id="ARBA00004300"/>
    </source>
</evidence>
<evidence type="ECO:0000256" key="11">
    <source>
        <dbReference type="ARBA" id="ARBA00022968"/>
    </source>
</evidence>
<keyword evidence="7" id="KW-0597">Phosphoprotein</keyword>
<dbReference type="GO" id="GO:0043015">
    <property type="term" value="F:gamma-tubulin binding"/>
    <property type="evidence" value="ECO:0007669"/>
    <property type="project" value="InterPro"/>
</dbReference>
<dbReference type="Proteomes" id="UP000727407">
    <property type="component" value="Unassembled WGS sequence"/>
</dbReference>
<keyword evidence="9" id="KW-0493">Microtubule</keyword>
<evidence type="ECO:0000256" key="10">
    <source>
        <dbReference type="ARBA" id="ARBA00022737"/>
    </source>
</evidence>
<feature type="non-terminal residue" evidence="22">
    <location>
        <position position="2595"/>
    </location>
</feature>
<evidence type="ECO:0000259" key="21">
    <source>
        <dbReference type="PROSITE" id="PS50004"/>
    </source>
</evidence>
<keyword evidence="15" id="KW-0968">Cytoplasmic vesicle</keyword>
<dbReference type="PROSITE" id="PS50004">
    <property type="entry name" value="C2"/>
    <property type="match status" value="5"/>
</dbReference>
<keyword evidence="8 20" id="KW-0812">Transmembrane</keyword>
<dbReference type="PANTHER" id="PTHR12546:SF55">
    <property type="entry name" value="MYOFERLIN"/>
    <property type="match status" value="1"/>
</dbReference>
<name>A0A8J4XE17_CLAMG</name>
<feature type="compositionally biased region" description="Basic and acidic residues" evidence="19">
    <location>
        <begin position="2525"/>
        <end position="2536"/>
    </location>
</feature>
<dbReference type="FunFam" id="2.60.40.150:FF:000026">
    <property type="entry name" value="dysferlin isoform X2"/>
    <property type="match status" value="1"/>
</dbReference>
<organism evidence="22 23">
    <name type="scientific">Clarias magur</name>
    <name type="common">Asian catfish</name>
    <name type="synonym">Macropteronotus magur</name>
    <dbReference type="NCBI Taxonomy" id="1594786"/>
    <lineage>
        <taxon>Eukaryota</taxon>
        <taxon>Metazoa</taxon>
        <taxon>Chordata</taxon>
        <taxon>Craniata</taxon>
        <taxon>Vertebrata</taxon>
        <taxon>Euteleostomi</taxon>
        <taxon>Actinopterygii</taxon>
        <taxon>Neopterygii</taxon>
        <taxon>Teleostei</taxon>
        <taxon>Ostariophysi</taxon>
        <taxon>Siluriformes</taxon>
        <taxon>Clariidae</taxon>
        <taxon>Clarias</taxon>
    </lineage>
</organism>
<feature type="transmembrane region" description="Helical" evidence="20">
    <location>
        <begin position="2572"/>
        <end position="2594"/>
    </location>
</feature>
<keyword evidence="12 20" id="KW-1133">Transmembrane helix</keyword>
<evidence type="ECO:0000256" key="15">
    <source>
        <dbReference type="ARBA" id="ARBA00023329"/>
    </source>
</evidence>
<dbReference type="Pfam" id="PF08165">
    <property type="entry name" value="FerA"/>
    <property type="match status" value="1"/>
</dbReference>
<evidence type="ECO:0000256" key="14">
    <source>
        <dbReference type="ARBA" id="ARBA00023212"/>
    </source>
</evidence>
<feature type="region of interest" description="Disordered" evidence="19">
    <location>
        <begin position="2523"/>
        <end position="2544"/>
    </location>
</feature>
<reference evidence="22" key="1">
    <citation type="submission" date="2020-07" db="EMBL/GenBank/DDBJ databases">
        <title>Clarias magur genome sequencing, assembly and annotation.</title>
        <authorList>
            <person name="Kushwaha B."/>
            <person name="Kumar R."/>
            <person name="Das P."/>
            <person name="Joshi C.G."/>
            <person name="Kumar D."/>
            <person name="Nagpure N.S."/>
            <person name="Pandey M."/>
            <person name="Agarwal S."/>
            <person name="Srivastava S."/>
            <person name="Singh M."/>
            <person name="Sahoo L."/>
            <person name="Jayasankar P."/>
            <person name="Meher P.K."/>
            <person name="Koringa P.G."/>
            <person name="Iquebal M.A."/>
            <person name="Das S.P."/>
            <person name="Bit A."/>
            <person name="Patnaik S."/>
            <person name="Patel N."/>
            <person name="Shah T.M."/>
            <person name="Hinsu A."/>
            <person name="Jena J.K."/>
        </authorList>
    </citation>
    <scope>NUCLEOTIDE SEQUENCE</scope>
    <source>
        <strain evidence="22">CIFAMagur01</strain>
        <tissue evidence="22">Testis</tissue>
    </source>
</reference>
<dbReference type="CDD" id="cd08373">
    <property type="entry name" value="C2A_Ferlin"/>
    <property type="match status" value="1"/>
</dbReference>
<dbReference type="InterPro" id="IPR012561">
    <property type="entry name" value="Ferlin_B-domain"/>
</dbReference>
<dbReference type="Gene3D" id="2.60.40.150">
    <property type="entry name" value="C2 domain"/>
    <property type="match status" value="5"/>
</dbReference>
<evidence type="ECO:0000256" key="9">
    <source>
        <dbReference type="ARBA" id="ARBA00022701"/>
    </source>
</evidence>
<dbReference type="GO" id="GO:0061025">
    <property type="term" value="P:membrane fusion"/>
    <property type="evidence" value="ECO:0007669"/>
    <property type="project" value="TreeGrafter"/>
</dbReference>
<dbReference type="InterPro" id="IPR032362">
    <property type="entry name" value="Ferlin_C"/>
</dbReference>
<keyword evidence="13 20" id="KW-0472">Membrane</keyword>
<dbReference type="InterPro" id="IPR037726">
    <property type="entry name" value="C2A_Ferlin"/>
</dbReference>
<evidence type="ECO:0000256" key="18">
    <source>
        <dbReference type="ARBA" id="ARBA00093572"/>
    </source>
</evidence>
<evidence type="ECO:0000256" key="4">
    <source>
        <dbReference type="ARBA" id="ARBA00007561"/>
    </source>
</evidence>
<evidence type="ECO:0000256" key="16">
    <source>
        <dbReference type="ARBA" id="ARBA00071900"/>
    </source>
</evidence>
<sequence>MSEFRIHHDVNELLSLLHVRGGDGAEVYIDLLQKNRTSYVTTTVSAHSAKVKIAEHSKTPEDFLKKYEELKSKNARNLDPLVYLLSKLTEDKETLKFLQQNAKERSEMSANATSSSTTSFNIPPASSKMSMQELEELRKKLGNVTASANVPQSAEVTRKLLRDRHNKKNPTQPIPVFPNWVYDRPALIGDFIPSSAPMGDPVVAIGTMPLTVQEQALVEDLLYVLIGVDGRDITAQPVLGRQSRSFIVDPSLDMSIKELVNRILPVASCYSTVTRFTEEKCSFEYGQVNHALTAAMRTLMKEYLILVTQLEHLHRQGMLSLQKLWFYIQPTMRTIEVLASIATSVDKGDCMGGSTLSLLHDRTFNYTGDSQAQELCLYLTKAASVPYFEILEKWIYRGIIKDPYGEFMVEEHELQKEKIQEDYNDKYWDQRYTIVQHKIPSFLQKMADKILSTGKYLNVVRECGRDVTCPVAKEVLYTLKERAYVEQIEKAYNYASKVLLDFLMEEKELVSRLRSIKHYFLMDKGDFFVHFMDLTEEELKKPVDDIIPSRLEALLELALRTSTANTDPFKDDLKIDLMPHDVITQLLRVLAIETKQEKAIINADPTEVALSGLEAFSFDYIVKWPLSLIINRKALTRYQMLFRHMFYCKHVERLLSNVWISNKSAKQYSLHTAKWFAGAFALRQRMLNFVQNIQYYMMFEVMEPTWHIMENNLKSASNIDDVLCHHTSFLDNCLKDCMLTNPELLRIFSKLMSVCVMYTNCMQRFTQSMRMDSEINRLSLEHGTMEGPPTQSERTEEAEKKRLASKFLAEHVDSLQSDSGFEGTISKFDSNFSTLLLDLLDKLSIYSTNDCEHSMINIIYRLDFNGFYTERLERMAIERGLPKKMLGSPDPITYVMFKGDTKKTRSINSELNPVWKETLEFDLKGSSLDSSSYIDVIVKDFEALGKDKFIGFAKVYLKDLASGEVKLLPSKGLPLINESKQNIGATIDLLIGYEPPANVPPHSNDRPDGGGAYGTGDKSWTRKQRPLSNKPQDFQIRVRIIEGRQLPGNNIKPVVKIHVCGETHRTRIKRGNNPFFDEIFFYNVHMLPSELFDQHVSIRVEKREQDSDNDDVESNLLLPAGIALRWVTLQLKVFRAEDLPQMDDSFPRSLKEVFGVKSNQKNLVDSFIEAWFAGKKLCTKIIEQNANPEWNQVLNLQVKFPSMCDRIKLTALDWDRLTRNDAIGTTFLNLTSVASSSGEVEGETGESGVGFLPAFGPSYINLYGSPREFTSLIDPYEDLNFGKASVAYRGRILIELSTKLKRKPENDIEAISNDDILVAQKYQRRRKYCMCAVFHSATMIQDPGEPIQFEVSIGNYGNNLDSTCKPLASTTQYSCAVFDGNQYYYLPWAETKPVVAVMSFWEDISHRLDAVNIILHIANRLQDNITDLKTEILAKVPDNKLYEIRTKLLSQLMEDISSFKLPDLEDKPNLTALDIQIKKLRDSTLKNILTSAELLLQMGANISDSLPTIDGWLDRLKQLAEEPQNSMPDVVIWMLRGEKRVAYSRIPAHQVLYSVHSEAACGRYCGKTQTIFLKYPMDKNKGSKIPVQIRVNMWLGLGAVEKKFNSYAEGTFTFFAELYENQAQIMGNTSGLLNCPKQEYFMPPVDWQWDGDWFVDPEKSLLTEADAGHNEFVEEVYENQTRNPGGEWAAAPAPYTNVNGENARSPEEIECLRGWKWMDEWTFDGKRAMDERGWEYGITIPPDDKPRSWVAAEKMYHVHRRRRHIRPRKKVAAGALAAEDKDTEHPEGWDFFSFIGLKFHQTERSTDSFRRRWRRKMEPSDSIGASAIFKLEGALGINKEAKADDKGSKSDVSNLFGTNTPNVSCTFDRSYEYHLRVYVYQARNLLALDQGSFSDPYVHVSFLHMSQTTEIIKSNLSPTWDQTLIFNKVPICGDPQTIARNPPQVVLEIFDSDQVGKDELLGRSSCLPLVKLNPAMDISPKLLWCPVINKEVPAGQILVSAELILRNKGSETELPNVPPKRGDMLYMVPQGVRPVVQLTMIEILAWGLRNMKTYQLAPVTSPSLVVECGGERIQSAVIRNMKKSPNFPGSVLQLKVLLPKEEMYTPPIVLKVIDHRPFGRKPVVGQCTIDSLEEYRCDPYSTVAEVAMSSKVALMARTSQDLHINMEERPLLETQQENEKEEIDWWSKFYASIGEHEKCGPYLEKGYDTLKVFSCELEHVDGYKKLTDFCNTFKLLRGKTDTGEDDPSVVGEFKGSFKLYPLSDDPAVPLPPQQFRELPDSGPQECIVRIYVISAGGLQPKDNNGLGSLQMWVDVFPKSLGPPGPPFDITPRKAKKHILRVIIWNTTNVILDETSITGEKMSDIYVKGWMTGKEEDKQKTDVHYRSFDGDGNFNWRFVFDFDYLPPEQLCLVSKKEHCWSLDKTEFRIPPQLVIQIWDNDKFSLDDYLGTIELNLNNLISPAKIPEKCSLHMLDNVPKTTQKSKSLFAQKTVKGWWPCYIEKDGKKELGGKVEMTLEIVNETEADERPAGKGRDEPNMNPTLNAPNRPETSFFWFTNPCKTLKFIVWRRFKWIFIGLIILLLVLLFLGIFLYSLP</sequence>
<dbReference type="GO" id="GO:0005813">
    <property type="term" value="C:centrosome"/>
    <property type="evidence" value="ECO:0007669"/>
    <property type="project" value="UniProtKB-SubCell"/>
</dbReference>
<dbReference type="PANTHER" id="PTHR12546">
    <property type="entry name" value="FER-1-LIKE"/>
    <property type="match status" value="1"/>
</dbReference>
<dbReference type="InterPro" id="IPR037723">
    <property type="entry name" value="C2D_Ferlin"/>
</dbReference>
<evidence type="ECO:0000256" key="19">
    <source>
        <dbReference type="SAM" id="MobiDB-lite"/>
    </source>
</evidence>
<dbReference type="InterPro" id="IPR035892">
    <property type="entry name" value="C2_domain_sf"/>
</dbReference>
<gene>
    <name evidence="22" type="primary">myof</name>
    <name evidence="22" type="ORF">DAT39_009630</name>
</gene>
<dbReference type="InterPro" id="IPR037725">
    <property type="entry name" value="C2F_Ferlin"/>
</dbReference>
<protein>
    <recommendedName>
        <fullName evidence="16">Gamma-tubulin complex component 2</fullName>
    </recommendedName>
</protein>
<evidence type="ECO:0000256" key="8">
    <source>
        <dbReference type="ARBA" id="ARBA00022692"/>
    </source>
</evidence>
<dbReference type="FunFam" id="1.20.120.1900:FF:000002">
    <property type="entry name" value="Gamma-tubulin complex component"/>
    <property type="match status" value="1"/>
</dbReference>
<dbReference type="InterPro" id="IPR006614">
    <property type="entry name" value="Peroxin/Ferlin"/>
</dbReference>
<dbReference type="GO" id="GO:0005874">
    <property type="term" value="C:microtubule"/>
    <property type="evidence" value="ECO:0007669"/>
    <property type="project" value="UniProtKB-KW"/>
</dbReference>
<dbReference type="Pfam" id="PF00168">
    <property type="entry name" value="C2"/>
    <property type="match status" value="5"/>
</dbReference>
<dbReference type="SMART" id="SM00239">
    <property type="entry name" value="C2"/>
    <property type="match status" value="5"/>
</dbReference>
<dbReference type="InterPro" id="IPR012560">
    <property type="entry name" value="Ferlin_A-domain"/>
</dbReference>
<feature type="region of interest" description="Disordered" evidence="19">
    <location>
        <begin position="1683"/>
        <end position="1702"/>
    </location>
</feature>
<accession>A0A8J4XE17</accession>
<keyword evidence="10" id="KW-0677">Repeat</keyword>
<dbReference type="SMART" id="SM01200">
    <property type="entry name" value="FerA"/>
    <property type="match status" value="1"/>
</dbReference>
<feature type="domain" description="C2" evidence="21">
    <location>
        <begin position="2017"/>
        <end position="2144"/>
    </location>
</feature>
<evidence type="ECO:0000313" key="22">
    <source>
        <dbReference type="EMBL" id="KAF5900660.1"/>
    </source>
</evidence>
<dbReference type="CDD" id="cd04018">
    <property type="entry name" value="C2C_Ferlin"/>
    <property type="match status" value="1"/>
</dbReference>
<evidence type="ECO:0000256" key="13">
    <source>
        <dbReference type="ARBA" id="ARBA00023136"/>
    </source>
</evidence>
<comment type="similarity">
    <text evidence="4">Belongs to the ferlin family.</text>
</comment>
<dbReference type="SMART" id="SM01201">
    <property type="entry name" value="FerB"/>
    <property type="match status" value="1"/>
</dbReference>
<proteinExistence type="inferred from homology"/>
<comment type="similarity">
    <text evidence="5">Belongs to the TUBGCP family.</text>
</comment>
<evidence type="ECO:0000256" key="20">
    <source>
        <dbReference type="SAM" id="Phobius"/>
    </source>
</evidence>
<dbReference type="EMBL" id="QNUK01000130">
    <property type="protein sequence ID" value="KAF5900660.1"/>
    <property type="molecule type" value="Genomic_DNA"/>
</dbReference>
<comment type="caution">
    <text evidence="22">The sequence shown here is derived from an EMBL/GenBank/DDBJ whole genome shotgun (WGS) entry which is preliminary data.</text>
</comment>
<dbReference type="InterPro" id="IPR042241">
    <property type="entry name" value="GCP_C_sf"/>
</dbReference>
<evidence type="ECO:0000313" key="23">
    <source>
        <dbReference type="Proteomes" id="UP000727407"/>
    </source>
</evidence>
<evidence type="ECO:0000256" key="6">
    <source>
        <dbReference type="ARBA" id="ARBA00022490"/>
    </source>
</evidence>